<dbReference type="AlphaFoldDB" id="A0ABD5UCR2"/>
<proteinExistence type="predicted"/>
<evidence type="ECO:0000313" key="1">
    <source>
        <dbReference type="EMBL" id="MFC6838163.1"/>
    </source>
</evidence>
<gene>
    <name evidence="1" type="ORF">ACFQHK_16905</name>
</gene>
<name>A0ABD5UCR2_9EURY</name>
<accession>A0ABD5UCR2</accession>
<dbReference type="RefSeq" id="WP_304449881.1">
    <property type="nucleotide sequence ID" value="NZ_JARRAH010000003.1"/>
</dbReference>
<evidence type="ECO:0000313" key="2">
    <source>
        <dbReference type="Proteomes" id="UP001596406"/>
    </source>
</evidence>
<sequence>MVGRTRRDERGTPDDGREAVVVTDGGVDIELLVADESEETPSVESGTRVDVVVNGRMYPTAKLADGRYVAWWFDTAAPDPESSVNTEWVAAPTRFLAAATIGELWDDPASLHALARSTQS</sequence>
<protein>
    <submittedName>
        <fullName evidence="1">Uncharacterized protein</fullName>
    </submittedName>
</protein>
<dbReference type="Proteomes" id="UP001596406">
    <property type="component" value="Unassembled WGS sequence"/>
</dbReference>
<comment type="caution">
    <text evidence="1">The sequence shown here is derived from an EMBL/GenBank/DDBJ whole genome shotgun (WGS) entry which is preliminary data.</text>
</comment>
<dbReference type="EMBL" id="JBHSXM010000003">
    <property type="protein sequence ID" value="MFC6838163.1"/>
    <property type="molecule type" value="Genomic_DNA"/>
</dbReference>
<reference evidence="1 2" key="1">
    <citation type="journal article" date="2019" name="Int. J. Syst. Evol. Microbiol.">
        <title>The Global Catalogue of Microorganisms (GCM) 10K type strain sequencing project: providing services to taxonomists for standard genome sequencing and annotation.</title>
        <authorList>
            <consortium name="The Broad Institute Genomics Platform"/>
            <consortium name="The Broad Institute Genome Sequencing Center for Infectious Disease"/>
            <person name="Wu L."/>
            <person name="Ma J."/>
        </authorList>
    </citation>
    <scope>NUCLEOTIDE SEQUENCE [LARGE SCALE GENOMIC DNA]</scope>
    <source>
        <strain evidence="1 2">PSRA2</strain>
    </source>
</reference>
<keyword evidence="2" id="KW-1185">Reference proteome</keyword>
<organism evidence="1 2">
    <name type="scientific">Halomarina ordinaria</name>
    <dbReference type="NCBI Taxonomy" id="3033939"/>
    <lineage>
        <taxon>Archaea</taxon>
        <taxon>Methanobacteriati</taxon>
        <taxon>Methanobacteriota</taxon>
        <taxon>Stenosarchaea group</taxon>
        <taxon>Halobacteria</taxon>
        <taxon>Halobacteriales</taxon>
        <taxon>Natronomonadaceae</taxon>
        <taxon>Halomarina</taxon>
    </lineage>
</organism>